<evidence type="ECO:0000256" key="1">
    <source>
        <dbReference type="SAM" id="MobiDB-lite"/>
    </source>
</evidence>
<evidence type="ECO:0000313" key="3">
    <source>
        <dbReference type="EMBL" id="KGQ07979.1"/>
    </source>
</evidence>
<name>A0A0A2W4T0_BEABA</name>
<organism evidence="3 4">
    <name type="scientific">Beauveria bassiana D1-5</name>
    <dbReference type="NCBI Taxonomy" id="1245745"/>
    <lineage>
        <taxon>Eukaryota</taxon>
        <taxon>Fungi</taxon>
        <taxon>Dikarya</taxon>
        <taxon>Ascomycota</taxon>
        <taxon>Pezizomycotina</taxon>
        <taxon>Sordariomycetes</taxon>
        <taxon>Hypocreomycetidae</taxon>
        <taxon>Hypocreales</taxon>
        <taxon>Cordycipitaceae</taxon>
        <taxon>Beauveria</taxon>
    </lineage>
</organism>
<comment type="caution">
    <text evidence="3">The sequence shown here is derived from an EMBL/GenBank/DDBJ whole genome shotgun (WGS) entry which is preliminary data.</text>
</comment>
<feature type="signal peptide" evidence="2">
    <location>
        <begin position="1"/>
        <end position="22"/>
    </location>
</feature>
<dbReference type="EMBL" id="ANFO01000615">
    <property type="protein sequence ID" value="KGQ07979.1"/>
    <property type="molecule type" value="Genomic_DNA"/>
</dbReference>
<accession>A0A0A2W4T0</accession>
<keyword evidence="2" id="KW-0732">Signal</keyword>
<reference evidence="3 4" key="1">
    <citation type="submission" date="2012-10" db="EMBL/GenBank/DDBJ databases">
        <title>Genome sequencing and analysis of entomopathogenic fungi Beauveria bassiana D1-5.</title>
        <authorList>
            <person name="Li Q."/>
            <person name="Wang L."/>
            <person name="Zhang Z."/>
            <person name="Wang Q."/>
            <person name="Ren J."/>
            <person name="Wang M."/>
            <person name="Xu W."/>
            <person name="Wang J."/>
            <person name="Lu Y."/>
            <person name="Du Q."/>
            <person name="Sun Z."/>
        </authorList>
    </citation>
    <scope>NUCLEOTIDE SEQUENCE [LARGE SCALE GENOMIC DNA]</scope>
    <source>
        <strain evidence="3 4">D1-5</strain>
    </source>
</reference>
<dbReference type="AlphaFoldDB" id="A0A0A2W4T0"/>
<dbReference type="Proteomes" id="UP000030106">
    <property type="component" value="Unassembled WGS sequence"/>
</dbReference>
<feature type="region of interest" description="Disordered" evidence="1">
    <location>
        <begin position="102"/>
        <end position="127"/>
    </location>
</feature>
<dbReference type="HOGENOM" id="CLU_025683_1_0_1"/>
<dbReference type="OrthoDB" id="3231004at2759"/>
<feature type="chain" id="PRO_5002007041" evidence="2">
    <location>
        <begin position="23"/>
        <end position="606"/>
    </location>
</feature>
<proteinExistence type="predicted"/>
<protein>
    <submittedName>
        <fullName evidence="3">Uncharacterized protein</fullName>
    </submittedName>
</protein>
<dbReference type="STRING" id="1245745.A0A0A2W4T0"/>
<evidence type="ECO:0000256" key="2">
    <source>
        <dbReference type="SAM" id="SignalP"/>
    </source>
</evidence>
<evidence type="ECO:0000313" key="4">
    <source>
        <dbReference type="Proteomes" id="UP000030106"/>
    </source>
</evidence>
<gene>
    <name evidence="3" type="ORF">BBAD15_g6693</name>
</gene>
<sequence>MKAHPSVGKAIWLASCIRPSLALNVPYEDGLTMGQGYNTFLGQGLLHNAVMIGSASKRSEEPADNNSTGIFDFTEPSPVMPGVSLNEYFTAPTSEELARVVEEAEKASSDKEKRDGDSKMISDTKMTMPGCPADIRSQIEFVSDYTSYLKALGVNAASTISGYGQSASVSGGYLDESQFSSNTLTYIASISINKQRRFSNEKFTFNTEKYEANKRPFPTTFGNRYIQGFDMGGKLMARIMLTFDESSSKEEIKATAEASFGFWGVSGNLSTDVKNNLEKLSKKAKVTVNVFYQGDIGRQLQSQSDPSDKSNSAQQIFETAKSWSDTFLDMACSHDYRYEVLLDRYTNTGSFPQNVSIPHYTSAGAVAYLVLGGMVKNTELRKTLQSQGVLSQEEDLRIQQDEIELIDAQKEWIRKTAEDPSNAQKTADKLFKRSKDYLEKWTSHLAPESPYVDIKAFNQFETLRDPDTKAVTTYDCSQWYEPYGQGGWTWSRFRVCVPAQTEVFKLAVFRERSQYLWGSAWYWEKDAYPSYVTAGVDLKRIDGKPGSWKFSSGETTSKSINVHGGQEKLQPGRYKVLANFYQMGPYWDETPLSKVVDFDITVTRSN</sequence>
<feature type="compositionally biased region" description="Basic and acidic residues" evidence="1">
    <location>
        <begin position="102"/>
        <end position="122"/>
    </location>
</feature>